<feature type="chain" id="PRO_5029845259" evidence="2">
    <location>
        <begin position="37"/>
        <end position="154"/>
    </location>
</feature>
<evidence type="ECO:0000313" key="3">
    <source>
        <dbReference type="EMBL" id="MVU76410.1"/>
    </source>
</evidence>
<dbReference type="Proteomes" id="UP000466794">
    <property type="component" value="Unassembled WGS sequence"/>
</dbReference>
<proteinExistence type="predicted"/>
<dbReference type="AlphaFoldDB" id="A0A7K1UPZ5"/>
<evidence type="ECO:0000256" key="2">
    <source>
        <dbReference type="SAM" id="SignalP"/>
    </source>
</evidence>
<comment type="caution">
    <text evidence="3">The sequence shown here is derived from an EMBL/GenBank/DDBJ whole genome shotgun (WGS) entry which is preliminary data.</text>
</comment>
<name>A0A7K1UPZ5_9NOCA</name>
<evidence type="ECO:0000313" key="4">
    <source>
        <dbReference type="Proteomes" id="UP000466794"/>
    </source>
</evidence>
<feature type="region of interest" description="Disordered" evidence="1">
    <location>
        <begin position="37"/>
        <end position="141"/>
    </location>
</feature>
<feature type="signal peptide" evidence="2">
    <location>
        <begin position="1"/>
        <end position="36"/>
    </location>
</feature>
<feature type="compositionally biased region" description="Gly residues" evidence="1">
    <location>
        <begin position="55"/>
        <end position="78"/>
    </location>
</feature>
<sequence>MQQAHRSRPTLRRLGLLLTPLAGAAAAIVAAGPATAESLSSGTSSADSNSAATLSGGGLTGNGPSGGTPGTRSGGGIITHGDDPTGLHASDPFGYYHSDMNPVLQNQHPRQSEDPAQPDPQPLSTRAGNPAAWTPSWNDDGTGYTVCRPLATYC</sequence>
<feature type="compositionally biased region" description="Low complexity" evidence="1">
    <location>
        <begin position="37"/>
        <end position="54"/>
    </location>
</feature>
<keyword evidence="2" id="KW-0732">Signal</keyword>
<dbReference type="EMBL" id="WRPP01000001">
    <property type="protein sequence ID" value="MVU76410.1"/>
    <property type="molecule type" value="Genomic_DNA"/>
</dbReference>
<keyword evidence="4" id="KW-1185">Reference proteome</keyword>
<evidence type="ECO:0000256" key="1">
    <source>
        <dbReference type="SAM" id="MobiDB-lite"/>
    </source>
</evidence>
<organism evidence="3 4">
    <name type="scientific">Nocardia terrae</name>
    <dbReference type="NCBI Taxonomy" id="2675851"/>
    <lineage>
        <taxon>Bacteria</taxon>
        <taxon>Bacillati</taxon>
        <taxon>Actinomycetota</taxon>
        <taxon>Actinomycetes</taxon>
        <taxon>Mycobacteriales</taxon>
        <taxon>Nocardiaceae</taxon>
        <taxon>Nocardia</taxon>
    </lineage>
</organism>
<dbReference type="RefSeq" id="WP_157355207.1">
    <property type="nucleotide sequence ID" value="NZ_WRPP01000001.1"/>
</dbReference>
<protein>
    <submittedName>
        <fullName evidence="3">Uncharacterized protein</fullName>
    </submittedName>
</protein>
<reference evidence="3 4" key="1">
    <citation type="submission" date="2019-12" db="EMBL/GenBank/DDBJ databases">
        <title>Nocardia sp. nov. ET3-3 isolated from soil.</title>
        <authorList>
            <person name="Kanchanasin P."/>
            <person name="Tanasupawat S."/>
            <person name="Yuki M."/>
            <person name="Kudo T."/>
        </authorList>
    </citation>
    <scope>NUCLEOTIDE SEQUENCE [LARGE SCALE GENOMIC DNA]</scope>
    <source>
        <strain evidence="3 4">ET3-3</strain>
    </source>
</reference>
<accession>A0A7K1UPZ5</accession>
<gene>
    <name evidence="3" type="ORF">GPX89_04020</name>
</gene>